<comment type="caution">
    <text evidence="2">The sequence shown here is derived from an EMBL/GenBank/DDBJ whole genome shotgun (WGS) entry which is preliminary data.</text>
</comment>
<dbReference type="STRING" id="1034345.GCA_000236865_00504"/>
<evidence type="ECO:0000313" key="3">
    <source>
        <dbReference type="Proteomes" id="UP000253792"/>
    </source>
</evidence>
<keyword evidence="1" id="KW-0812">Transmembrane</keyword>
<evidence type="ECO:0000256" key="1">
    <source>
        <dbReference type="SAM" id="Phobius"/>
    </source>
</evidence>
<dbReference type="EMBL" id="PPTP01000003">
    <property type="protein sequence ID" value="RDB56195.1"/>
    <property type="molecule type" value="Genomic_DNA"/>
</dbReference>
<keyword evidence="1" id="KW-0472">Membrane</keyword>
<sequence>MSGGHGYAACGGDRAARRSALAGRGGRVRARPVRAALIVAAGIVLFAGAGGAQAQAAWRAASESASLAGFDAVMGRVDDGFSCSPSDVPETFRDELFPVAGKRGLRCDVGSHLVGFEHAGSAPDALREVQDALERGGWRMTAAGQGLCATFSKDRGACRWAFVQCVQMPQGTSVVVQWSEYGKEVR</sequence>
<evidence type="ECO:0000313" key="2">
    <source>
        <dbReference type="EMBL" id="RDB56195.1"/>
    </source>
</evidence>
<name>A0A369LDH0_9ACTN</name>
<feature type="transmembrane region" description="Helical" evidence="1">
    <location>
        <begin position="33"/>
        <end position="52"/>
    </location>
</feature>
<accession>A0A369LDH0</accession>
<gene>
    <name evidence="2" type="ORF">C1880_04765</name>
</gene>
<dbReference type="RefSeq" id="WP_220240989.1">
    <property type="nucleotide sequence ID" value="NZ_PPTP01000003.1"/>
</dbReference>
<keyword evidence="1" id="KW-1133">Transmembrane helix</keyword>
<dbReference type="AlphaFoldDB" id="A0A369LDH0"/>
<proteinExistence type="predicted"/>
<protein>
    <submittedName>
        <fullName evidence="2">Uncharacterized protein</fullName>
    </submittedName>
</protein>
<dbReference type="Proteomes" id="UP000253792">
    <property type="component" value="Unassembled WGS sequence"/>
</dbReference>
<organism evidence="2 3">
    <name type="scientific">Senegalimassilia anaerobia</name>
    <dbReference type="NCBI Taxonomy" id="1473216"/>
    <lineage>
        <taxon>Bacteria</taxon>
        <taxon>Bacillati</taxon>
        <taxon>Actinomycetota</taxon>
        <taxon>Coriobacteriia</taxon>
        <taxon>Coriobacteriales</taxon>
        <taxon>Coriobacteriaceae</taxon>
        <taxon>Senegalimassilia</taxon>
    </lineage>
</organism>
<keyword evidence="3" id="KW-1185">Reference proteome</keyword>
<reference evidence="2 3" key="1">
    <citation type="journal article" date="2018" name="Elife">
        <title>Discovery and characterization of a prevalent human gut bacterial enzyme sufficient for the inactivation of a family of plant toxins.</title>
        <authorList>
            <person name="Koppel N."/>
            <person name="Bisanz J.E."/>
            <person name="Pandelia M.E."/>
            <person name="Turnbaugh P.J."/>
            <person name="Balskus E.P."/>
        </authorList>
    </citation>
    <scope>NUCLEOTIDE SEQUENCE [LARGE SCALE GENOMIC DNA]</scope>
    <source>
        <strain evidence="3">anaerobia AP69FAA</strain>
    </source>
</reference>